<dbReference type="PANTHER" id="PTHR36974:SF1">
    <property type="entry name" value="DOXX FAMILY MEMBRANE PROTEIN"/>
    <property type="match status" value="1"/>
</dbReference>
<dbReference type="PANTHER" id="PTHR36974">
    <property type="entry name" value="MEMBRANE PROTEIN-RELATED"/>
    <property type="match status" value="1"/>
</dbReference>
<comment type="subcellular location">
    <subcellularLocation>
        <location evidence="1">Membrane</location>
        <topology evidence="1">Multi-pass membrane protein</topology>
    </subcellularLocation>
</comment>
<name>A0A399G7G8_9ACTN</name>
<evidence type="ECO:0000256" key="1">
    <source>
        <dbReference type="ARBA" id="ARBA00004141"/>
    </source>
</evidence>
<organism evidence="5 6">
    <name type="scientific">Thermobifida halotolerans</name>
    <dbReference type="NCBI Taxonomy" id="483545"/>
    <lineage>
        <taxon>Bacteria</taxon>
        <taxon>Bacillati</taxon>
        <taxon>Actinomycetota</taxon>
        <taxon>Actinomycetes</taxon>
        <taxon>Streptosporangiales</taxon>
        <taxon>Nocardiopsidaceae</taxon>
        <taxon>Thermobifida</taxon>
    </lineage>
</organism>
<sequence>MAPLIALVGGFVVLRLLGLAGVDALDHWQTALRGGLALMFVVTATAHFVQPRRGDLVAMVPPRLPRPALLVTVTGVLELVGAAALLLPPLAPHAALCLALLMLAMFPANVSAARRGLTLAGRPVTPLPLRTVLQVVFVAAAVAAAVPV</sequence>
<gene>
    <name evidence="5" type="ORF">NI17_003520</name>
</gene>
<reference evidence="5" key="1">
    <citation type="submission" date="2020-10" db="EMBL/GenBank/DDBJ databases">
        <title>De novo genome project of the cellulose decomposer Thermobifida halotolerans type strain.</title>
        <authorList>
            <person name="Nagy I."/>
            <person name="Horvath B."/>
            <person name="Kukolya J."/>
            <person name="Nagy I."/>
            <person name="Orsini M."/>
        </authorList>
    </citation>
    <scope>NUCLEOTIDE SEQUENCE</scope>
    <source>
        <strain evidence="5">DSM 44931</strain>
    </source>
</reference>
<protein>
    <submittedName>
        <fullName evidence="5">DoxX family protein</fullName>
    </submittedName>
</protein>
<dbReference type="AlphaFoldDB" id="A0A399G7G8"/>
<evidence type="ECO:0000313" key="5">
    <source>
        <dbReference type="EMBL" id="UOE20322.1"/>
    </source>
</evidence>
<keyword evidence="4" id="KW-0472">Membrane</keyword>
<dbReference type="RefSeq" id="WP_068689439.1">
    <property type="nucleotide sequence ID" value="NZ_CP063196.1"/>
</dbReference>
<keyword evidence="6" id="KW-1185">Reference proteome</keyword>
<keyword evidence="3" id="KW-1133">Transmembrane helix</keyword>
<dbReference type="Proteomes" id="UP000265719">
    <property type="component" value="Chromosome"/>
</dbReference>
<proteinExistence type="predicted"/>
<evidence type="ECO:0000256" key="2">
    <source>
        <dbReference type="ARBA" id="ARBA00022692"/>
    </source>
</evidence>
<evidence type="ECO:0000256" key="3">
    <source>
        <dbReference type="ARBA" id="ARBA00022989"/>
    </source>
</evidence>
<keyword evidence="2" id="KW-0812">Transmembrane</keyword>
<dbReference type="Pfam" id="PF13564">
    <property type="entry name" value="DoxX_2"/>
    <property type="match status" value="1"/>
</dbReference>
<dbReference type="OrthoDB" id="129693at2"/>
<dbReference type="GO" id="GO:0016020">
    <property type="term" value="C:membrane"/>
    <property type="evidence" value="ECO:0007669"/>
    <property type="project" value="UniProtKB-SubCell"/>
</dbReference>
<dbReference type="InterPro" id="IPR032808">
    <property type="entry name" value="DoxX"/>
</dbReference>
<accession>A0A399G7G8</accession>
<dbReference type="KEGG" id="thao:NI17_003520"/>
<evidence type="ECO:0000313" key="6">
    <source>
        <dbReference type="Proteomes" id="UP000265719"/>
    </source>
</evidence>
<evidence type="ECO:0000256" key="4">
    <source>
        <dbReference type="ARBA" id="ARBA00023136"/>
    </source>
</evidence>
<dbReference type="EMBL" id="CP063196">
    <property type="protein sequence ID" value="UOE20322.1"/>
    <property type="molecule type" value="Genomic_DNA"/>
</dbReference>